<dbReference type="Gene3D" id="3.80.30.20">
    <property type="entry name" value="tm_1862 like domain"/>
    <property type="match status" value="1"/>
</dbReference>
<keyword evidence="5" id="KW-0411">Iron-sulfur</keyword>
<comment type="cofactor">
    <cofactor evidence="1">
        <name>[4Fe-4S] cluster</name>
        <dbReference type="ChEBI" id="CHEBI:49883"/>
    </cofactor>
</comment>
<dbReference type="InterPro" id="IPR006638">
    <property type="entry name" value="Elp3/MiaA/NifB-like_rSAM"/>
</dbReference>
<organism evidence="8 9">
    <name type="scientific">Anaeromyxobacter paludicola</name>
    <dbReference type="NCBI Taxonomy" id="2918171"/>
    <lineage>
        <taxon>Bacteria</taxon>
        <taxon>Pseudomonadati</taxon>
        <taxon>Myxococcota</taxon>
        <taxon>Myxococcia</taxon>
        <taxon>Myxococcales</taxon>
        <taxon>Cystobacterineae</taxon>
        <taxon>Anaeromyxobacteraceae</taxon>
        <taxon>Anaeromyxobacter</taxon>
    </lineage>
</organism>
<dbReference type="RefSeq" id="WP_248343080.1">
    <property type="nucleotide sequence ID" value="NZ_AP025592.1"/>
</dbReference>
<dbReference type="Proteomes" id="UP001162734">
    <property type="component" value="Chromosome"/>
</dbReference>
<keyword evidence="9" id="KW-1185">Reference proteome</keyword>
<reference evidence="9" key="1">
    <citation type="journal article" date="2022" name="Int. J. Syst. Evol. Microbiol.">
        <title>Anaeromyxobacter oryzae sp. nov., Anaeromyxobacter diazotrophicus sp. nov. and Anaeromyxobacter paludicola sp. nov., isolated from paddy soils.</title>
        <authorList>
            <person name="Itoh H."/>
            <person name="Xu Z."/>
            <person name="Mise K."/>
            <person name="Masuda Y."/>
            <person name="Ushijima N."/>
            <person name="Hayakawa C."/>
            <person name="Shiratori Y."/>
            <person name="Senoo K."/>
        </authorList>
    </citation>
    <scope>NUCLEOTIDE SEQUENCE [LARGE SCALE GENOMIC DNA]</scope>
    <source>
        <strain evidence="9">Red630</strain>
    </source>
</reference>
<dbReference type="SFLD" id="SFLDS00029">
    <property type="entry name" value="Radical_SAM"/>
    <property type="match status" value="1"/>
</dbReference>
<name>A0ABM7XFB4_9BACT</name>
<dbReference type="SFLD" id="SFLDG01082">
    <property type="entry name" value="B12-binding_domain_containing"/>
    <property type="match status" value="1"/>
</dbReference>
<feature type="domain" description="B12-binding" evidence="6">
    <location>
        <begin position="10"/>
        <end position="152"/>
    </location>
</feature>
<evidence type="ECO:0000256" key="4">
    <source>
        <dbReference type="ARBA" id="ARBA00023004"/>
    </source>
</evidence>
<protein>
    <submittedName>
        <fullName evidence="8">Magnesium-protoporphyrin IX monomethyl ester cyclase</fullName>
    </submittedName>
</protein>
<evidence type="ECO:0000259" key="7">
    <source>
        <dbReference type="PROSITE" id="PS51918"/>
    </source>
</evidence>
<dbReference type="PROSITE" id="PS51332">
    <property type="entry name" value="B12_BINDING"/>
    <property type="match status" value="1"/>
</dbReference>
<proteinExistence type="predicted"/>
<dbReference type="SFLD" id="SFLDG01123">
    <property type="entry name" value="methyltransferase_(Class_B)"/>
    <property type="match status" value="1"/>
</dbReference>
<evidence type="ECO:0000313" key="8">
    <source>
        <dbReference type="EMBL" id="BDG10574.1"/>
    </source>
</evidence>
<evidence type="ECO:0000313" key="9">
    <source>
        <dbReference type="Proteomes" id="UP001162734"/>
    </source>
</evidence>
<dbReference type="SMART" id="SM00729">
    <property type="entry name" value="Elp3"/>
    <property type="match status" value="1"/>
</dbReference>
<dbReference type="CDD" id="cd01335">
    <property type="entry name" value="Radical_SAM"/>
    <property type="match status" value="1"/>
</dbReference>
<dbReference type="Pfam" id="PF04055">
    <property type="entry name" value="Radical_SAM"/>
    <property type="match status" value="1"/>
</dbReference>
<feature type="domain" description="Radical SAM core" evidence="7">
    <location>
        <begin position="196"/>
        <end position="417"/>
    </location>
</feature>
<dbReference type="PANTHER" id="PTHR43409:SF13">
    <property type="entry name" value="ANAEROBIC MAGNESIUM-PROTOPORPHYRIN IX MONOMETHYL ESTER CYCLASE"/>
    <property type="match status" value="1"/>
</dbReference>
<dbReference type="PANTHER" id="PTHR43409">
    <property type="entry name" value="ANAEROBIC MAGNESIUM-PROTOPORPHYRIN IX MONOMETHYL ESTER CYCLASE-RELATED"/>
    <property type="match status" value="1"/>
</dbReference>
<keyword evidence="3" id="KW-0479">Metal-binding</keyword>
<dbReference type="Gene3D" id="3.40.50.280">
    <property type="entry name" value="Cobalamin-binding domain"/>
    <property type="match status" value="1"/>
</dbReference>
<dbReference type="InterPro" id="IPR006158">
    <property type="entry name" value="Cobalamin-bd"/>
</dbReference>
<dbReference type="InterPro" id="IPR058240">
    <property type="entry name" value="rSAM_sf"/>
</dbReference>
<evidence type="ECO:0000256" key="3">
    <source>
        <dbReference type="ARBA" id="ARBA00022723"/>
    </source>
</evidence>
<evidence type="ECO:0000256" key="5">
    <source>
        <dbReference type="ARBA" id="ARBA00023014"/>
    </source>
</evidence>
<keyword evidence="2" id="KW-0949">S-adenosyl-L-methionine</keyword>
<dbReference type="EMBL" id="AP025592">
    <property type="protein sequence ID" value="BDG10574.1"/>
    <property type="molecule type" value="Genomic_DNA"/>
</dbReference>
<dbReference type="InterPro" id="IPR007197">
    <property type="entry name" value="rSAM"/>
</dbReference>
<dbReference type="PROSITE" id="PS51918">
    <property type="entry name" value="RADICAL_SAM"/>
    <property type="match status" value="1"/>
</dbReference>
<evidence type="ECO:0000256" key="1">
    <source>
        <dbReference type="ARBA" id="ARBA00001966"/>
    </source>
</evidence>
<evidence type="ECO:0000256" key="2">
    <source>
        <dbReference type="ARBA" id="ARBA00022691"/>
    </source>
</evidence>
<dbReference type="SUPFAM" id="SSF102114">
    <property type="entry name" value="Radical SAM enzymes"/>
    <property type="match status" value="1"/>
</dbReference>
<gene>
    <name evidence="8" type="ORF">AMPC_36870</name>
</gene>
<dbReference type="InterPro" id="IPR034466">
    <property type="entry name" value="Methyltransferase_Class_B"/>
</dbReference>
<accession>A0ABM7XFB4</accession>
<dbReference type="InterPro" id="IPR051198">
    <property type="entry name" value="BchE-like"/>
</dbReference>
<evidence type="ECO:0000259" key="6">
    <source>
        <dbReference type="PROSITE" id="PS51332"/>
    </source>
</evidence>
<keyword evidence="4" id="KW-0408">Iron</keyword>
<dbReference type="Pfam" id="PF02310">
    <property type="entry name" value="B12-binding"/>
    <property type="match status" value="1"/>
</dbReference>
<sequence length="484" mass="54596">MSRVLFVVPPYDCWGVQVIGTWPPLQIAYLAAAAERAGCEARIYDAMSKGTTFDEVRAELASYRPDVVVTFDFLPVTGAISTATVPAALETLRLAKELDPRVTTVLGGPLPTFLFSEILKDPANRVDVVLRGEVEETFAELVPLLPSGGLDGVQGIAFRRGGEVVATPLRPHVAELDALRPAWHLVDWRDYHYKVEPYGRMAAMLTSRGCMMGCSFCSHRQFWRGDWRARHPEDVLREVRELVHVHGVEFITLIDPYPTHDRERWERILDLLIAARLPVKLLMETRVEDVLRDEALLPKYRDAGVIHMYLGAEGSSDEMLVSLNKGTTVDVNKRAVDLARAHDIVTEASFMIGGPTETWASVERTIAEAIRVDPDIAVFPVLTPMPFTPIHAQMKDRIRVTDWSKYNLATPIVEPFELSLEDVSVALGRCYMEFYARKMPQIVALPDGFKRRYMLSAFRAMMKGYRQHFSFLGLKMPRMHRGDA</sequence>
<dbReference type="InterPro" id="IPR023404">
    <property type="entry name" value="rSAM_horseshoe"/>
</dbReference>